<gene>
    <name evidence="1" type="ORF">GCM10010517_78150</name>
</gene>
<dbReference type="InterPro" id="IPR047715">
    <property type="entry name" value="EboA_dom"/>
</dbReference>
<protein>
    <recommendedName>
        <fullName evidence="3">Sugar phosphate isomerase</fullName>
    </recommendedName>
</protein>
<dbReference type="NCBIfam" id="NF035938">
    <property type="entry name" value="EboA_domain"/>
    <property type="match status" value="1"/>
</dbReference>
<comment type="caution">
    <text evidence="1">The sequence shown here is derived from an EMBL/GenBank/DDBJ whole genome shotgun (WGS) entry which is preliminary data.</text>
</comment>
<dbReference type="RefSeq" id="WP_344981976.1">
    <property type="nucleotide sequence ID" value="NZ_BAAAVI010000112.1"/>
</dbReference>
<sequence length="168" mass="18284">MTEWLKQAVRDVERDPETVHRLFPQATRRGGAGARAALLKALVRAAPEPLERVSTLYWQGDAGERREILEALGDLGLGAGALPLVRDALRANDPRLVAAALGPYGSTWLDDHSFRQGVLKCVFMSVPLASVAGLDHRLDAELLRMLAGYAAERRAAGRPVPSDVLERL</sequence>
<dbReference type="EMBL" id="BAAAVI010000112">
    <property type="protein sequence ID" value="GAA2911621.1"/>
    <property type="molecule type" value="Genomic_DNA"/>
</dbReference>
<evidence type="ECO:0008006" key="3">
    <source>
        <dbReference type="Google" id="ProtNLM"/>
    </source>
</evidence>
<reference evidence="1 2" key="1">
    <citation type="journal article" date="2019" name="Int. J. Syst. Evol. Microbiol.">
        <title>The Global Catalogue of Microorganisms (GCM) 10K type strain sequencing project: providing services to taxonomists for standard genome sequencing and annotation.</title>
        <authorList>
            <consortium name="The Broad Institute Genomics Platform"/>
            <consortium name="The Broad Institute Genome Sequencing Center for Infectious Disease"/>
            <person name="Wu L."/>
            <person name="Ma J."/>
        </authorList>
    </citation>
    <scope>NUCLEOTIDE SEQUENCE [LARGE SCALE GENOMIC DNA]</scope>
    <source>
        <strain evidence="1 2">JCM 6242</strain>
    </source>
</reference>
<dbReference type="Proteomes" id="UP001500831">
    <property type="component" value="Unassembled WGS sequence"/>
</dbReference>
<proteinExistence type="predicted"/>
<organism evidence="1 2">
    <name type="scientific">Streptosporangium fragile</name>
    <dbReference type="NCBI Taxonomy" id="46186"/>
    <lineage>
        <taxon>Bacteria</taxon>
        <taxon>Bacillati</taxon>
        <taxon>Actinomycetota</taxon>
        <taxon>Actinomycetes</taxon>
        <taxon>Streptosporangiales</taxon>
        <taxon>Streptosporangiaceae</taxon>
        <taxon>Streptosporangium</taxon>
    </lineage>
</organism>
<accession>A0ABN3WFW5</accession>
<keyword evidence="2" id="KW-1185">Reference proteome</keyword>
<evidence type="ECO:0000313" key="2">
    <source>
        <dbReference type="Proteomes" id="UP001500831"/>
    </source>
</evidence>
<name>A0ABN3WFW5_9ACTN</name>
<evidence type="ECO:0000313" key="1">
    <source>
        <dbReference type="EMBL" id="GAA2911621.1"/>
    </source>
</evidence>